<dbReference type="InterPro" id="IPR003339">
    <property type="entry name" value="ABC/ECF_trnsptr_transmembrane"/>
</dbReference>
<evidence type="ECO:0000313" key="7">
    <source>
        <dbReference type="EMBL" id="WHY53712.1"/>
    </source>
</evidence>
<evidence type="ECO:0000256" key="5">
    <source>
        <dbReference type="ARBA" id="ARBA00023136"/>
    </source>
</evidence>
<keyword evidence="4 6" id="KW-1133">Transmembrane helix</keyword>
<comment type="subcellular location">
    <subcellularLocation>
        <location evidence="1">Membrane</location>
        <topology evidence="1">Multi-pass membrane protein</topology>
    </subcellularLocation>
</comment>
<evidence type="ECO:0000256" key="3">
    <source>
        <dbReference type="ARBA" id="ARBA00022692"/>
    </source>
</evidence>
<proteinExistence type="predicted"/>
<evidence type="ECO:0000313" key="8">
    <source>
        <dbReference type="Proteomes" id="UP001178322"/>
    </source>
</evidence>
<evidence type="ECO:0000256" key="2">
    <source>
        <dbReference type="ARBA" id="ARBA00022475"/>
    </source>
</evidence>
<dbReference type="AlphaFoldDB" id="A0AAX3X2W6"/>
<organism evidence="7 8">
    <name type="scientific">Lysinibacillus pakistanensis</name>
    <dbReference type="NCBI Taxonomy" id="759811"/>
    <lineage>
        <taxon>Bacteria</taxon>
        <taxon>Bacillati</taxon>
        <taxon>Bacillota</taxon>
        <taxon>Bacilli</taxon>
        <taxon>Bacillales</taxon>
        <taxon>Bacillaceae</taxon>
        <taxon>Lysinibacillus</taxon>
    </lineage>
</organism>
<dbReference type="CDD" id="cd16914">
    <property type="entry name" value="EcfT"/>
    <property type="match status" value="1"/>
</dbReference>
<sequence length="235" mass="26866">MKQRIQIDPRTKLLLTVTINIITVSAPQSGWFLYILPILWGIPAILLLLYQKYKIASYYLILLLSVTTFQYTVAPYIHGVLFFLSLGIISISLRLLPGIMMGYFLLSTTSISELVAALEKLHMPRGFIISLSVMFRFFPTLRYEYIYIQQAMAFRGLTGFSMLLHPVKAMEYRLIPLMVSASKIGNELTMASLTRGLSAPNKRTNVSQLQFYLQDFLLITTCIVVWLIFISEVFL</sequence>
<dbReference type="GO" id="GO:0005886">
    <property type="term" value="C:plasma membrane"/>
    <property type="evidence" value="ECO:0007669"/>
    <property type="project" value="UniProtKB-ARBA"/>
</dbReference>
<evidence type="ECO:0000256" key="4">
    <source>
        <dbReference type="ARBA" id="ARBA00022989"/>
    </source>
</evidence>
<gene>
    <name evidence="7" type="ORF">QNH24_10890</name>
</gene>
<dbReference type="EMBL" id="CP126101">
    <property type="protein sequence ID" value="WHY53712.1"/>
    <property type="molecule type" value="Genomic_DNA"/>
</dbReference>
<dbReference type="Pfam" id="PF02361">
    <property type="entry name" value="CbiQ"/>
    <property type="match status" value="1"/>
</dbReference>
<name>A0AAX3X2W6_9BACI</name>
<feature type="transmembrane region" description="Helical" evidence="6">
    <location>
        <begin position="211"/>
        <end position="230"/>
    </location>
</feature>
<accession>A0AAX3X2W6</accession>
<feature type="transmembrane region" description="Helical" evidence="6">
    <location>
        <begin position="126"/>
        <end position="145"/>
    </location>
</feature>
<dbReference type="PANTHER" id="PTHR34857:SF2">
    <property type="entry name" value="SLL0384 PROTEIN"/>
    <property type="match status" value="1"/>
</dbReference>
<keyword evidence="2" id="KW-1003">Cell membrane</keyword>
<dbReference type="RefSeq" id="WP_283872155.1">
    <property type="nucleotide sequence ID" value="NZ_CP126101.1"/>
</dbReference>
<reference evidence="7" key="1">
    <citation type="submission" date="2023-05" db="EMBL/GenBank/DDBJ databases">
        <title>Comparative genomics of Bacillaceae isolates and their secondary metabolite potential.</title>
        <authorList>
            <person name="Song L."/>
            <person name="Nielsen L.J."/>
            <person name="Mohite O."/>
            <person name="Xu X."/>
            <person name="Weber T."/>
            <person name="Kovacs A.T."/>
        </authorList>
    </citation>
    <scope>NUCLEOTIDE SEQUENCE</scope>
    <source>
        <strain evidence="7">LY1</strain>
    </source>
</reference>
<keyword evidence="3 6" id="KW-0812">Transmembrane</keyword>
<evidence type="ECO:0000256" key="6">
    <source>
        <dbReference type="SAM" id="Phobius"/>
    </source>
</evidence>
<feature type="transmembrane region" description="Helical" evidence="6">
    <location>
        <begin position="56"/>
        <end position="74"/>
    </location>
</feature>
<evidence type="ECO:0000256" key="1">
    <source>
        <dbReference type="ARBA" id="ARBA00004141"/>
    </source>
</evidence>
<protein>
    <submittedName>
        <fullName evidence="7">Energy-coupling factor transporter transmembrane component T</fullName>
    </submittedName>
</protein>
<dbReference type="Proteomes" id="UP001178322">
    <property type="component" value="Chromosome"/>
</dbReference>
<dbReference type="InterPro" id="IPR051611">
    <property type="entry name" value="ECF_transporter_component"/>
</dbReference>
<dbReference type="PANTHER" id="PTHR34857">
    <property type="entry name" value="SLL0384 PROTEIN"/>
    <property type="match status" value="1"/>
</dbReference>
<feature type="transmembrane region" description="Helical" evidence="6">
    <location>
        <begin position="81"/>
        <end position="106"/>
    </location>
</feature>
<keyword evidence="5 6" id="KW-0472">Membrane</keyword>